<organism evidence="1 2">
    <name type="scientific">Citrobacter phage vB_CbrM_HP1</name>
    <dbReference type="NCBI Taxonomy" id="2876111"/>
    <lineage>
        <taxon>Viruses</taxon>
        <taxon>Duplodnaviria</taxon>
        <taxon>Heunggongvirae</taxon>
        <taxon>Uroviricota</taxon>
        <taxon>Caudoviricetes</taxon>
        <taxon>Andersonviridae</taxon>
        <taxon>Ounavirinae</taxon>
        <taxon>Mooglevirus</taxon>
        <taxon>Mooglevirus HP1</taxon>
    </lineage>
</organism>
<proteinExistence type="predicted"/>
<gene>
    <name evidence="1" type="ORF">HP1_126</name>
</gene>
<dbReference type="Proteomes" id="UP000827412">
    <property type="component" value="Segment"/>
</dbReference>
<evidence type="ECO:0000313" key="2">
    <source>
        <dbReference type="Proteomes" id="UP000827412"/>
    </source>
</evidence>
<name>A0AAE8Z0Z1_9CAUD</name>
<reference evidence="1 2" key="1">
    <citation type="submission" date="2021-10" db="EMBL/GenBank/DDBJ databases">
        <authorList>
            <person name="Huang C."/>
        </authorList>
    </citation>
    <scope>NUCLEOTIDE SEQUENCE [LARGE SCALE GENOMIC DNA]</scope>
</reference>
<sequence length="107" mass="12215">MLLSGIAILISIVALYKAYQAHKLASDATTLQVKNNLVTGFLERLDASQLERLEMSFRYSVNLYKIQDILNGDYQLINSYNALLEALQVTDLKDYYPVIVQEISKRK</sequence>
<keyword evidence="2" id="KW-1185">Reference proteome</keyword>
<dbReference type="EMBL" id="OK539913">
    <property type="protein sequence ID" value="UHS65518.1"/>
    <property type="molecule type" value="Genomic_DNA"/>
</dbReference>
<evidence type="ECO:0000313" key="1">
    <source>
        <dbReference type="EMBL" id="UHS65518.1"/>
    </source>
</evidence>
<accession>A0AAE8Z0Z1</accession>
<protein>
    <submittedName>
        <fullName evidence="1">Tail tube protein</fullName>
    </submittedName>
</protein>